<evidence type="ECO:0000259" key="3">
    <source>
        <dbReference type="Pfam" id="PF13439"/>
    </source>
</evidence>
<evidence type="ECO:0000259" key="2">
    <source>
        <dbReference type="Pfam" id="PF00534"/>
    </source>
</evidence>
<dbReference type="AlphaFoldDB" id="A0A073JZ56"/>
<comment type="caution">
    <text evidence="4">The sequence shown here is derived from an EMBL/GenBank/DDBJ whole genome shotgun (WGS) entry which is preliminary data.</text>
</comment>
<evidence type="ECO:0000313" key="4">
    <source>
        <dbReference type="EMBL" id="KEK19525.1"/>
    </source>
</evidence>
<comment type="similarity">
    <text evidence="1">Belongs to the glycosyltransferase group 1 family. Glycosyltransferase 4 subfamily.</text>
</comment>
<dbReference type="PANTHER" id="PTHR45947">
    <property type="entry name" value="SULFOQUINOVOSYL TRANSFERASE SQD2"/>
    <property type="match status" value="1"/>
</dbReference>
<gene>
    <name evidence="4" type="ORF">BAMA_22295</name>
</gene>
<dbReference type="InterPro" id="IPR028098">
    <property type="entry name" value="Glyco_trans_4-like_N"/>
</dbReference>
<dbReference type="Proteomes" id="UP000027822">
    <property type="component" value="Unassembled WGS sequence"/>
</dbReference>
<proteinExistence type="inferred from homology"/>
<accession>A0A073JZ56</accession>
<dbReference type="Pfam" id="PF00534">
    <property type="entry name" value="Glycos_transf_1"/>
    <property type="match status" value="1"/>
</dbReference>
<dbReference type="GO" id="GO:0016757">
    <property type="term" value="F:glycosyltransferase activity"/>
    <property type="evidence" value="ECO:0007669"/>
    <property type="project" value="InterPro"/>
</dbReference>
<name>A0A073JZ56_9BACI</name>
<dbReference type="InterPro" id="IPR001296">
    <property type="entry name" value="Glyco_trans_1"/>
</dbReference>
<organism evidence="4 5">
    <name type="scientific">Bacillus manliponensis</name>
    <dbReference type="NCBI Taxonomy" id="574376"/>
    <lineage>
        <taxon>Bacteria</taxon>
        <taxon>Bacillati</taxon>
        <taxon>Bacillota</taxon>
        <taxon>Bacilli</taxon>
        <taxon>Bacillales</taxon>
        <taxon>Bacillaceae</taxon>
        <taxon>Bacillus</taxon>
        <taxon>Bacillus cereus group</taxon>
    </lineage>
</organism>
<sequence length="411" mass="47451">MLHFTLLTKKRKEEYMEPLRILMLAWEYPPMIVGGLGRHVYELSRALTRNGHEVHVITVHDKAQVFYEEIESIHVHRVVRNLYDKNAFYEWVNHLNEEMVAYALDLCERYEFHVVHAHDWLVAKCAIELQQKKCLAIVTTIHATEHGRNNGIHTSLQYNIHMKEKELAEVSQFIIVCSQFMKDEVVKVLAIQSEKVTVLPNGIDEHFFHEIVPTYKMLEGIQCEQRFLIFSIGRIVSEKGFYTIIEVAPHLTFLYPNLLFIIAGKGPMLEQYRSIVKERGLQQHVMFCGYISEEEQRAFLQCCDVLLIPSLYEPFGIVALEGMLAKKPVVVSSVGGLREIITDGVNGFHIEAGCPYSLSHQLTYVIEEYEIACQIACKGYEDVLTYYNWDKIAKSTVNVYENVVQHHKMGG</sequence>
<evidence type="ECO:0000313" key="5">
    <source>
        <dbReference type="Proteomes" id="UP000027822"/>
    </source>
</evidence>
<feature type="domain" description="Glycosyltransferase subfamily 4-like N-terminal" evidence="3">
    <location>
        <begin position="33"/>
        <end position="205"/>
    </location>
</feature>
<dbReference type="Gene3D" id="3.40.50.2000">
    <property type="entry name" value="Glycogen Phosphorylase B"/>
    <property type="match status" value="2"/>
</dbReference>
<dbReference type="SUPFAM" id="SSF53756">
    <property type="entry name" value="UDP-Glycosyltransferase/glycogen phosphorylase"/>
    <property type="match status" value="1"/>
</dbReference>
<dbReference type="eggNOG" id="COG0297">
    <property type="taxonomic scope" value="Bacteria"/>
</dbReference>
<evidence type="ECO:0008006" key="6">
    <source>
        <dbReference type="Google" id="ProtNLM"/>
    </source>
</evidence>
<dbReference type="PANTHER" id="PTHR45947:SF3">
    <property type="entry name" value="SULFOQUINOVOSYL TRANSFERASE SQD2"/>
    <property type="match status" value="1"/>
</dbReference>
<dbReference type="STRING" id="574376.BAMA_22295"/>
<feature type="domain" description="Glycosyl transferase family 1" evidence="2">
    <location>
        <begin position="224"/>
        <end position="375"/>
    </location>
</feature>
<dbReference type="InterPro" id="IPR050194">
    <property type="entry name" value="Glycosyltransferase_grp1"/>
</dbReference>
<protein>
    <recommendedName>
        <fullName evidence="6">Glycoside hydrolase</fullName>
    </recommendedName>
</protein>
<dbReference type="Pfam" id="PF13439">
    <property type="entry name" value="Glyco_transf_4"/>
    <property type="match status" value="1"/>
</dbReference>
<evidence type="ECO:0000256" key="1">
    <source>
        <dbReference type="ARBA" id="ARBA00009481"/>
    </source>
</evidence>
<reference evidence="4 5" key="1">
    <citation type="submission" date="2014-06" db="EMBL/GenBank/DDBJ databases">
        <title>Draft genome sequence of Bacillus manliponensis JCM 15802 (MCCC 1A00708).</title>
        <authorList>
            <person name="Lai Q."/>
            <person name="Liu Y."/>
            <person name="Shao Z."/>
        </authorList>
    </citation>
    <scope>NUCLEOTIDE SEQUENCE [LARGE SCALE GENOMIC DNA]</scope>
    <source>
        <strain evidence="4 5">JCM 15802</strain>
    </source>
</reference>
<dbReference type="EMBL" id="JOTN01000007">
    <property type="protein sequence ID" value="KEK19525.1"/>
    <property type="molecule type" value="Genomic_DNA"/>
</dbReference>
<dbReference type="CDD" id="cd03801">
    <property type="entry name" value="GT4_PimA-like"/>
    <property type="match status" value="1"/>
</dbReference>
<keyword evidence="5" id="KW-1185">Reference proteome</keyword>